<dbReference type="GO" id="GO:0015074">
    <property type="term" value="P:DNA integration"/>
    <property type="evidence" value="ECO:0007669"/>
    <property type="project" value="InterPro"/>
</dbReference>
<evidence type="ECO:0000313" key="2">
    <source>
        <dbReference type="EMBL" id="VFS63350.1"/>
    </source>
</evidence>
<dbReference type="InterPro" id="IPR012337">
    <property type="entry name" value="RNaseH-like_sf"/>
</dbReference>
<proteinExistence type="predicted"/>
<dbReference type="InterPro" id="IPR001584">
    <property type="entry name" value="Integrase_cat-core"/>
</dbReference>
<dbReference type="Proteomes" id="UP000345637">
    <property type="component" value="Unassembled WGS sequence"/>
</dbReference>
<gene>
    <name evidence="2" type="ORF">NCTC12998_02246</name>
</gene>
<dbReference type="SUPFAM" id="SSF53098">
    <property type="entry name" value="Ribonuclease H-like"/>
    <property type="match status" value="1"/>
</dbReference>
<protein>
    <recommendedName>
        <fullName evidence="1">Integrase catalytic domain-containing protein</fullName>
    </recommendedName>
</protein>
<dbReference type="AlphaFoldDB" id="A0A485ARR4"/>
<sequence length="86" mass="10053">MVLNLQVKCWTDGCTKEASESTSHARNTDDNATVESFNGRLRQECLNENWFMSLEDARCKIEAWRIHYNQRRPHSALGWMTPSEFC</sequence>
<dbReference type="InterPro" id="IPR036397">
    <property type="entry name" value="RNaseH_sf"/>
</dbReference>
<dbReference type="EMBL" id="CAADJE010000021">
    <property type="protein sequence ID" value="VFS63350.1"/>
    <property type="molecule type" value="Genomic_DNA"/>
</dbReference>
<evidence type="ECO:0000259" key="1">
    <source>
        <dbReference type="Pfam" id="PF13683"/>
    </source>
</evidence>
<name>A0A485ARR4_RAOPL</name>
<accession>A0A485ARR4</accession>
<reference evidence="2 3" key="1">
    <citation type="submission" date="2019-03" db="EMBL/GenBank/DDBJ databases">
        <authorList>
            <consortium name="Pathogen Informatics"/>
        </authorList>
    </citation>
    <scope>NUCLEOTIDE SEQUENCE [LARGE SCALE GENOMIC DNA]</scope>
    <source>
        <strain evidence="2 3">NCTC12998</strain>
    </source>
</reference>
<evidence type="ECO:0000313" key="3">
    <source>
        <dbReference type="Proteomes" id="UP000345637"/>
    </source>
</evidence>
<dbReference type="Gene3D" id="3.30.420.10">
    <property type="entry name" value="Ribonuclease H-like superfamily/Ribonuclease H"/>
    <property type="match status" value="1"/>
</dbReference>
<dbReference type="PANTHER" id="PTHR47515:SF1">
    <property type="entry name" value="BLR2054 PROTEIN"/>
    <property type="match status" value="1"/>
</dbReference>
<organism evidence="2 3">
    <name type="scientific">Raoultella planticola</name>
    <name type="common">Klebsiella planticola</name>
    <dbReference type="NCBI Taxonomy" id="575"/>
    <lineage>
        <taxon>Bacteria</taxon>
        <taxon>Pseudomonadati</taxon>
        <taxon>Pseudomonadota</taxon>
        <taxon>Gammaproteobacteria</taxon>
        <taxon>Enterobacterales</taxon>
        <taxon>Enterobacteriaceae</taxon>
        <taxon>Klebsiella/Raoultella group</taxon>
        <taxon>Raoultella</taxon>
    </lineage>
</organism>
<dbReference type="PANTHER" id="PTHR47515">
    <property type="entry name" value="LOW CALCIUM RESPONSE LOCUS PROTEIN T"/>
    <property type="match status" value="1"/>
</dbReference>
<feature type="domain" description="Integrase catalytic" evidence="1">
    <location>
        <begin position="23"/>
        <end position="82"/>
    </location>
</feature>
<dbReference type="GO" id="GO:0003676">
    <property type="term" value="F:nucleic acid binding"/>
    <property type="evidence" value="ECO:0007669"/>
    <property type="project" value="InterPro"/>
</dbReference>
<dbReference type="Pfam" id="PF13683">
    <property type="entry name" value="rve_3"/>
    <property type="match status" value="1"/>
</dbReference>